<dbReference type="NCBIfam" id="NF007155">
    <property type="entry name" value="PRK09590.1"/>
    <property type="match status" value="1"/>
</dbReference>
<reference evidence="10" key="3">
    <citation type="journal article" date="2023" name="Microbiol. Resour. Announc.">
        <title>Draft Genome Sequence of Granulicatella sp. Strain S8, Isolated from a Marine Fish, Seriola quinqueradiata.</title>
        <authorList>
            <person name="Lee M."/>
            <person name="Farooq A."/>
            <person name="Jeong J.B."/>
            <person name="Jung M.Y."/>
        </authorList>
    </citation>
    <scope>NUCLEOTIDE SEQUENCE</scope>
    <source>
        <strain evidence="10">S8</strain>
    </source>
</reference>
<name>A0ABT1WN50_9LACT</name>
<dbReference type="PANTHER" id="PTHR34581:SF2">
    <property type="entry name" value="PTS SYSTEM N,N'-DIACETYLCHITOBIOSE-SPECIFIC EIIB COMPONENT"/>
    <property type="match status" value="1"/>
</dbReference>
<dbReference type="EMBL" id="JANHNZ010000004">
    <property type="protein sequence ID" value="MCQ9209966.1"/>
    <property type="molecule type" value="Genomic_DNA"/>
</dbReference>
<feature type="modified residue" description="Phosphocysteine; by EIIA" evidence="7">
    <location>
        <position position="9"/>
    </location>
</feature>
<keyword evidence="5" id="KW-0598">Phosphotransferase system</keyword>
<evidence type="ECO:0000256" key="8">
    <source>
        <dbReference type="SAM" id="SignalP"/>
    </source>
</evidence>
<evidence type="ECO:0000256" key="3">
    <source>
        <dbReference type="ARBA" id="ARBA00022597"/>
    </source>
</evidence>
<evidence type="ECO:0000313" key="11">
    <source>
        <dbReference type="Proteomes" id="UP001059480"/>
    </source>
</evidence>
<comment type="caution">
    <text evidence="10">The sequence shown here is derived from an EMBL/GenBank/DDBJ whole genome shotgun (WGS) entry which is preliminary data.</text>
</comment>
<keyword evidence="11" id="KW-1185">Reference proteome</keyword>
<dbReference type="InterPro" id="IPR051819">
    <property type="entry name" value="PTS_sugar-specific_EIIB"/>
</dbReference>
<feature type="chain" id="PRO_5046310487" evidence="8">
    <location>
        <begin position="20"/>
        <end position="105"/>
    </location>
</feature>
<evidence type="ECO:0000256" key="7">
    <source>
        <dbReference type="PROSITE-ProRule" id="PRU00423"/>
    </source>
</evidence>
<dbReference type="Gene3D" id="3.40.50.2300">
    <property type="match status" value="1"/>
</dbReference>
<evidence type="ECO:0000256" key="6">
    <source>
        <dbReference type="ARBA" id="ARBA00022777"/>
    </source>
</evidence>
<evidence type="ECO:0000259" key="9">
    <source>
        <dbReference type="PROSITE" id="PS51100"/>
    </source>
</evidence>
<evidence type="ECO:0000313" key="10">
    <source>
        <dbReference type="EMBL" id="MCQ9209966.1"/>
    </source>
</evidence>
<keyword evidence="1" id="KW-0813">Transport</keyword>
<feature type="signal peptide" evidence="8">
    <location>
        <begin position="1"/>
        <end position="19"/>
    </location>
</feature>
<dbReference type="InterPro" id="IPR036095">
    <property type="entry name" value="PTS_EIIB-like_sf"/>
</dbReference>
<evidence type="ECO:0000256" key="1">
    <source>
        <dbReference type="ARBA" id="ARBA00022448"/>
    </source>
</evidence>
<protein>
    <submittedName>
        <fullName evidence="10">PTS cellobiose transporter subunit IIB</fullName>
    </submittedName>
</protein>
<dbReference type="RefSeq" id="WP_256945082.1">
    <property type="nucleotide sequence ID" value="NZ_JANHNZ010000004.1"/>
</dbReference>
<reference evidence="10" key="2">
    <citation type="journal article" date="2023" name="Curr. Microbiol.">
        <title>Granulicatella seriolae sp. nov., a Novel Facultative Anaerobe Isolated from Yellowtail Marine Fish.</title>
        <authorList>
            <person name="Lee M."/>
            <person name="Choi Y.J."/>
            <person name="Farooq A."/>
            <person name="Jeong J.B."/>
            <person name="Jung M.Y."/>
        </authorList>
    </citation>
    <scope>NUCLEOTIDE SEQUENCE</scope>
    <source>
        <strain evidence="10">S8</strain>
    </source>
</reference>
<sequence length="105" mass="11492">MTKKALIICAAGMSSSMMAKKVTELLKTKGDDIQVDAINVSEGDKAIRTSEFDLYMVSPQAKMYFPKLELAAKSVDKPIISIPPQAYIPIPMGLEKMATLIKENV</sequence>
<evidence type="ECO:0000256" key="2">
    <source>
        <dbReference type="ARBA" id="ARBA00022553"/>
    </source>
</evidence>
<dbReference type="PROSITE" id="PS51100">
    <property type="entry name" value="PTS_EIIB_TYPE_3"/>
    <property type="match status" value="1"/>
</dbReference>
<feature type="domain" description="PTS EIIB type-3" evidence="9">
    <location>
        <begin position="2"/>
        <end position="105"/>
    </location>
</feature>
<proteinExistence type="predicted"/>
<dbReference type="Proteomes" id="UP001059480">
    <property type="component" value="Unassembled WGS sequence"/>
</dbReference>
<keyword evidence="3" id="KW-0762">Sugar transport</keyword>
<keyword evidence="8" id="KW-0732">Signal</keyword>
<gene>
    <name evidence="10" type="ORF">NPA36_05310</name>
</gene>
<dbReference type="InterPro" id="IPR013012">
    <property type="entry name" value="PTS_EIIB_3"/>
</dbReference>
<dbReference type="SUPFAM" id="SSF52794">
    <property type="entry name" value="PTS system IIB component-like"/>
    <property type="match status" value="1"/>
</dbReference>
<keyword evidence="6" id="KW-0418">Kinase</keyword>
<dbReference type="Pfam" id="PF02302">
    <property type="entry name" value="PTS_IIB"/>
    <property type="match status" value="1"/>
</dbReference>
<dbReference type="InterPro" id="IPR003501">
    <property type="entry name" value="PTS_EIIB_2/3"/>
</dbReference>
<dbReference type="PANTHER" id="PTHR34581">
    <property type="entry name" value="PTS SYSTEM N,N'-DIACETYLCHITOBIOSE-SPECIFIC EIIB COMPONENT"/>
    <property type="match status" value="1"/>
</dbReference>
<organism evidence="10 11">
    <name type="scientific">Granulicatella seriolae</name>
    <dbReference type="NCBI Taxonomy" id="2967226"/>
    <lineage>
        <taxon>Bacteria</taxon>
        <taxon>Bacillati</taxon>
        <taxon>Bacillota</taxon>
        <taxon>Bacilli</taxon>
        <taxon>Lactobacillales</taxon>
        <taxon>Carnobacteriaceae</taxon>
        <taxon>Granulicatella</taxon>
    </lineage>
</organism>
<keyword evidence="4" id="KW-0808">Transferase</keyword>
<keyword evidence="2" id="KW-0597">Phosphoprotein</keyword>
<evidence type="ECO:0000256" key="4">
    <source>
        <dbReference type="ARBA" id="ARBA00022679"/>
    </source>
</evidence>
<reference evidence="10" key="1">
    <citation type="submission" date="2022-07" db="EMBL/GenBank/DDBJ databases">
        <authorList>
            <person name="Jung M.-Y."/>
            <person name="Lee M."/>
        </authorList>
    </citation>
    <scope>NUCLEOTIDE SEQUENCE</scope>
    <source>
        <strain evidence="10">S8</strain>
    </source>
</reference>
<evidence type="ECO:0000256" key="5">
    <source>
        <dbReference type="ARBA" id="ARBA00022683"/>
    </source>
</evidence>
<accession>A0ABT1WN50</accession>